<evidence type="ECO:0000313" key="11">
    <source>
        <dbReference type="Proteomes" id="UP001293593"/>
    </source>
</evidence>
<dbReference type="InterPro" id="IPR036955">
    <property type="entry name" value="AP2/ERF_dom_sf"/>
</dbReference>
<dbReference type="GO" id="GO:0003677">
    <property type="term" value="F:DNA binding"/>
    <property type="evidence" value="ECO:0007669"/>
    <property type="project" value="UniProtKB-KW"/>
</dbReference>
<evidence type="ECO:0000256" key="1">
    <source>
        <dbReference type="ARBA" id="ARBA00004123"/>
    </source>
</evidence>
<dbReference type="EMBL" id="JAWXYG010000009">
    <property type="protein sequence ID" value="KAK4262714.1"/>
    <property type="molecule type" value="Genomic_DNA"/>
</dbReference>
<evidence type="ECO:0000256" key="8">
    <source>
        <dbReference type="SAM" id="MobiDB-lite"/>
    </source>
</evidence>
<dbReference type="PROSITE" id="PS51032">
    <property type="entry name" value="AP2_ERF"/>
    <property type="match status" value="1"/>
</dbReference>
<reference evidence="10" key="1">
    <citation type="submission" date="2023-10" db="EMBL/GenBank/DDBJ databases">
        <title>Chromosome-level genome of the transformable northern wattle, Acacia crassicarpa.</title>
        <authorList>
            <person name="Massaro I."/>
            <person name="Sinha N.R."/>
            <person name="Poethig S."/>
            <person name="Leichty A.R."/>
        </authorList>
    </citation>
    <scope>NUCLEOTIDE SEQUENCE</scope>
    <source>
        <strain evidence="10">Acra3RX</strain>
        <tissue evidence="10">Leaf</tissue>
    </source>
</reference>
<dbReference type="SMART" id="SM00380">
    <property type="entry name" value="AP2"/>
    <property type="match status" value="1"/>
</dbReference>
<feature type="region of interest" description="Disordered" evidence="8">
    <location>
        <begin position="1"/>
        <end position="42"/>
    </location>
</feature>
<dbReference type="PANTHER" id="PTHR31839">
    <property type="entry name" value="DEHYDRATION-RESPONSIVE ELEMENT-BINDING PROTEIN 1D"/>
    <property type="match status" value="1"/>
</dbReference>
<keyword evidence="3" id="KW-0238">DNA-binding</keyword>
<keyword evidence="2" id="KW-0805">Transcription regulation</keyword>
<comment type="similarity">
    <text evidence="7">Belongs to the AP2/ERF transcription factor family. ERF subfamily.</text>
</comment>
<dbReference type="Proteomes" id="UP001293593">
    <property type="component" value="Unassembled WGS sequence"/>
</dbReference>
<feature type="compositionally biased region" description="Low complexity" evidence="8">
    <location>
        <begin position="1"/>
        <end position="23"/>
    </location>
</feature>
<dbReference type="PRINTS" id="PR00367">
    <property type="entry name" value="ETHRSPELEMNT"/>
</dbReference>
<accession>A0AAE1K0E0</accession>
<protein>
    <recommendedName>
        <fullName evidence="9">AP2/ERF domain-containing protein</fullName>
    </recommendedName>
</protein>
<dbReference type="GO" id="GO:0005634">
    <property type="term" value="C:nucleus"/>
    <property type="evidence" value="ECO:0007669"/>
    <property type="project" value="UniProtKB-SubCell"/>
</dbReference>
<dbReference type="PANTHER" id="PTHR31839:SF2">
    <property type="entry name" value="DEHYDRATION-RESPONSIVE ELEMENT-BINDING PROTEIN 1D"/>
    <property type="match status" value="1"/>
</dbReference>
<evidence type="ECO:0000259" key="9">
    <source>
        <dbReference type="PROSITE" id="PS51032"/>
    </source>
</evidence>
<evidence type="ECO:0000256" key="5">
    <source>
        <dbReference type="ARBA" id="ARBA00023163"/>
    </source>
</evidence>
<evidence type="ECO:0000256" key="7">
    <source>
        <dbReference type="ARBA" id="ARBA00024343"/>
    </source>
</evidence>
<evidence type="ECO:0000256" key="2">
    <source>
        <dbReference type="ARBA" id="ARBA00023015"/>
    </source>
</evidence>
<gene>
    <name evidence="10" type="ORF">QN277_028241</name>
</gene>
<keyword evidence="4" id="KW-0010">Activator</keyword>
<dbReference type="InterPro" id="IPR016177">
    <property type="entry name" value="DNA-bd_dom_sf"/>
</dbReference>
<comment type="subcellular location">
    <subcellularLocation>
        <location evidence="1">Nucleus</location>
    </subcellularLocation>
</comment>
<sequence>MNAFSTFTSNSEGSNSNSSSISPSDEETAITLASEKPKKRTGRRVFKETRHPVYRGVRRRDKNKWVCEVRVPNNKKLRIWLGTHSTPEKAARAHDVAALALRGKSACLNFADSAWRLPVPTSNDPDEIRRVAMEAVEAFDDVDEVCSSSMGTTVGLSEEEANNNKGGMSLELERCVNNEVLFSMADEPLRSPPTAYCSLGTQGWGWGDEVDQVEVDSEVSLWSFTI</sequence>
<keyword evidence="5" id="KW-0804">Transcription</keyword>
<dbReference type="CDD" id="cd00018">
    <property type="entry name" value="AP2"/>
    <property type="match status" value="1"/>
</dbReference>
<dbReference type="Gene3D" id="3.30.730.10">
    <property type="entry name" value="AP2/ERF domain"/>
    <property type="match status" value="1"/>
</dbReference>
<dbReference type="SUPFAM" id="SSF54171">
    <property type="entry name" value="DNA-binding domain"/>
    <property type="match status" value="1"/>
</dbReference>
<dbReference type="InterPro" id="IPR001471">
    <property type="entry name" value="AP2/ERF_dom"/>
</dbReference>
<comment type="caution">
    <text evidence="10">The sequence shown here is derived from an EMBL/GenBank/DDBJ whole genome shotgun (WGS) entry which is preliminary data.</text>
</comment>
<organism evidence="10 11">
    <name type="scientific">Acacia crassicarpa</name>
    <name type="common">northern wattle</name>
    <dbReference type="NCBI Taxonomy" id="499986"/>
    <lineage>
        <taxon>Eukaryota</taxon>
        <taxon>Viridiplantae</taxon>
        <taxon>Streptophyta</taxon>
        <taxon>Embryophyta</taxon>
        <taxon>Tracheophyta</taxon>
        <taxon>Spermatophyta</taxon>
        <taxon>Magnoliopsida</taxon>
        <taxon>eudicotyledons</taxon>
        <taxon>Gunneridae</taxon>
        <taxon>Pentapetalae</taxon>
        <taxon>rosids</taxon>
        <taxon>fabids</taxon>
        <taxon>Fabales</taxon>
        <taxon>Fabaceae</taxon>
        <taxon>Caesalpinioideae</taxon>
        <taxon>mimosoid clade</taxon>
        <taxon>Acacieae</taxon>
        <taxon>Acacia</taxon>
    </lineage>
</organism>
<keyword evidence="6" id="KW-0539">Nucleus</keyword>
<name>A0AAE1K0E0_9FABA</name>
<dbReference type="Pfam" id="PF00847">
    <property type="entry name" value="AP2"/>
    <property type="match status" value="1"/>
</dbReference>
<evidence type="ECO:0000256" key="6">
    <source>
        <dbReference type="ARBA" id="ARBA00023242"/>
    </source>
</evidence>
<keyword evidence="11" id="KW-1185">Reference proteome</keyword>
<dbReference type="AlphaFoldDB" id="A0AAE1K0E0"/>
<feature type="domain" description="AP2/ERF" evidence="9">
    <location>
        <begin position="53"/>
        <end position="111"/>
    </location>
</feature>
<proteinExistence type="inferred from homology"/>
<dbReference type="GO" id="GO:0003700">
    <property type="term" value="F:DNA-binding transcription factor activity"/>
    <property type="evidence" value="ECO:0007669"/>
    <property type="project" value="InterPro"/>
</dbReference>
<dbReference type="InterPro" id="IPR045277">
    <property type="entry name" value="DRE1A-I"/>
</dbReference>
<evidence type="ECO:0000256" key="4">
    <source>
        <dbReference type="ARBA" id="ARBA00023159"/>
    </source>
</evidence>
<evidence type="ECO:0000313" key="10">
    <source>
        <dbReference type="EMBL" id="KAK4262714.1"/>
    </source>
</evidence>
<evidence type="ECO:0000256" key="3">
    <source>
        <dbReference type="ARBA" id="ARBA00023125"/>
    </source>
</evidence>